<gene>
    <name evidence="2" type="ORF">VFPPC_03281</name>
</gene>
<dbReference type="OrthoDB" id="2744543at2759"/>
<dbReference type="CDD" id="cd04301">
    <property type="entry name" value="NAT_SF"/>
    <property type="match status" value="1"/>
</dbReference>
<dbReference type="InterPro" id="IPR000182">
    <property type="entry name" value="GNAT_dom"/>
</dbReference>
<dbReference type="Pfam" id="PF13508">
    <property type="entry name" value="Acetyltransf_7"/>
    <property type="match status" value="1"/>
</dbReference>
<evidence type="ECO:0000313" key="3">
    <source>
        <dbReference type="Proteomes" id="UP000078397"/>
    </source>
</evidence>
<name>A0A179G0C1_METCM</name>
<dbReference type="PANTHER" id="PTHR42791">
    <property type="entry name" value="GNAT FAMILY ACETYLTRANSFERASE"/>
    <property type="match status" value="1"/>
</dbReference>
<evidence type="ECO:0000313" key="2">
    <source>
        <dbReference type="EMBL" id="OAQ70890.2"/>
    </source>
</evidence>
<dbReference type="PANTHER" id="PTHR42791:SF1">
    <property type="entry name" value="N-ACETYLTRANSFERASE DOMAIN-CONTAINING PROTEIN"/>
    <property type="match status" value="1"/>
</dbReference>
<dbReference type="KEGG" id="pchm:VFPPC_03281"/>
<dbReference type="SUPFAM" id="SSF55729">
    <property type="entry name" value="Acyl-CoA N-acyltransferases (Nat)"/>
    <property type="match status" value="1"/>
</dbReference>
<dbReference type="Gene3D" id="3.40.630.30">
    <property type="match status" value="1"/>
</dbReference>
<dbReference type="EMBL" id="LSBJ02000002">
    <property type="protein sequence ID" value="OAQ70890.2"/>
    <property type="molecule type" value="Genomic_DNA"/>
</dbReference>
<accession>A0A179G0C1</accession>
<evidence type="ECO:0000259" key="1">
    <source>
        <dbReference type="PROSITE" id="PS51186"/>
    </source>
</evidence>
<dbReference type="RefSeq" id="XP_018147427.2">
    <property type="nucleotide sequence ID" value="XM_018282800.2"/>
</dbReference>
<comment type="caution">
    <text evidence="2">The sequence shown here is derived from an EMBL/GenBank/DDBJ whole genome shotgun (WGS) entry which is preliminary data.</text>
</comment>
<sequence>MLSSYVHTANRLDAFRGCLRMETFVSAINVQDAEYIVQQIDFPSMREGPLYRLMFPAYPTEPQRSEIIQWYTRGLANALKCKTNKFLQICATDGSPLGFSGWAMEQRGVTDTTRMHKSSQHDLLPESLDLRAWLGISGELRKERERVLDGINEVCLTYMSIHPDHQWQGLGSTLLQEVCDEIDELGWQAFVMASPAGVRLYAKFGFKVVGKVETCQGAFTSMLREARPRTKHIDV</sequence>
<proteinExistence type="predicted"/>
<dbReference type="Proteomes" id="UP000078397">
    <property type="component" value="Unassembled WGS sequence"/>
</dbReference>
<dbReference type="STRING" id="1380566.A0A179G0C1"/>
<keyword evidence="3" id="KW-1185">Reference proteome</keyword>
<organism evidence="2 3">
    <name type="scientific">Pochonia chlamydosporia 170</name>
    <dbReference type="NCBI Taxonomy" id="1380566"/>
    <lineage>
        <taxon>Eukaryota</taxon>
        <taxon>Fungi</taxon>
        <taxon>Dikarya</taxon>
        <taxon>Ascomycota</taxon>
        <taxon>Pezizomycotina</taxon>
        <taxon>Sordariomycetes</taxon>
        <taxon>Hypocreomycetidae</taxon>
        <taxon>Hypocreales</taxon>
        <taxon>Clavicipitaceae</taxon>
        <taxon>Pochonia</taxon>
    </lineage>
</organism>
<protein>
    <submittedName>
        <fullName evidence="2">Acetyltransferase (GNAT) domain-containing protein</fullName>
    </submittedName>
</protein>
<dbReference type="AlphaFoldDB" id="A0A179G0C1"/>
<dbReference type="PROSITE" id="PS51186">
    <property type="entry name" value="GNAT"/>
    <property type="match status" value="1"/>
</dbReference>
<dbReference type="GO" id="GO:0016747">
    <property type="term" value="F:acyltransferase activity, transferring groups other than amino-acyl groups"/>
    <property type="evidence" value="ECO:0007669"/>
    <property type="project" value="InterPro"/>
</dbReference>
<dbReference type="GeneID" id="28846794"/>
<dbReference type="InterPro" id="IPR052523">
    <property type="entry name" value="Trichothecene_AcTrans"/>
</dbReference>
<dbReference type="InterPro" id="IPR016181">
    <property type="entry name" value="Acyl_CoA_acyltransferase"/>
</dbReference>
<feature type="domain" description="N-acetyltransferase" evidence="1">
    <location>
        <begin position="40"/>
        <end position="230"/>
    </location>
</feature>
<reference evidence="2 3" key="1">
    <citation type="journal article" date="2016" name="PLoS Pathog.">
        <title>Biosynthesis of antibiotic leucinostatins in bio-control fungus Purpureocillium lilacinum and their inhibition on phytophthora revealed by genome mining.</title>
        <authorList>
            <person name="Wang G."/>
            <person name="Liu Z."/>
            <person name="Lin R."/>
            <person name="Li E."/>
            <person name="Mao Z."/>
            <person name="Ling J."/>
            <person name="Yang Y."/>
            <person name="Yin W.B."/>
            <person name="Xie B."/>
        </authorList>
    </citation>
    <scope>NUCLEOTIDE SEQUENCE [LARGE SCALE GENOMIC DNA]</scope>
    <source>
        <strain evidence="2">170</strain>
    </source>
</reference>